<dbReference type="InterPro" id="IPR000070">
    <property type="entry name" value="Pectinesterase_cat"/>
</dbReference>
<dbReference type="SUPFAM" id="SSF51126">
    <property type="entry name" value="Pectin lyase-like"/>
    <property type="match status" value="2"/>
</dbReference>
<dbReference type="InterPro" id="IPR009716">
    <property type="entry name" value="Ferroportin-1"/>
</dbReference>
<evidence type="ECO:0000313" key="18">
    <source>
        <dbReference type="Proteomes" id="UP001370490"/>
    </source>
</evidence>
<dbReference type="Proteomes" id="UP001370490">
    <property type="component" value="Unassembled WGS sequence"/>
</dbReference>
<feature type="domain" description="Pectinesterase catalytic" evidence="16">
    <location>
        <begin position="33"/>
        <end position="300"/>
    </location>
</feature>
<keyword evidence="9" id="KW-0063">Aspartyl esterase</keyword>
<dbReference type="GO" id="GO:0016020">
    <property type="term" value="C:membrane"/>
    <property type="evidence" value="ECO:0007669"/>
    <property type="project" value="UniProtKB-SubCell"/>
</dbReference>
<feature type="transmembrane region" description="Helical" evidence="14">
    <location>
        <begin position="866"/>
        <end position="889"/>
    </location>
</feature>
<evidence type="ECO:0000256" key="4">
    <source>
        <dbReference type="ARBA" id="ARBA00013229"/>
    </source>
</evidence>
<comment type="function">
    <text evidence="13">Acts in the modification of cell walls via demethylesterification of cell wall pectin.</text>
</comment>
<dbReference type="PANTHER" id="PTHR31321">
    <property type="entry name" value="ACYL-COA THIOESTER HYDROLASE YBHC-RELATED"/>
    <property type="match status" value="1"/>
</dbReference>
<comment type="caution">
    <text evidence="17">The sequence shown here is derived from an EMBL/GenBank/DDBJ whole genome shotgun (WGS) entry which is preliminary data.</text>
</comment>
<dbReference type="Pfam" id="PF06963">
    <property type="entry name" value="FPN1"/>
    <property type="match status" value="2"/>
</dbReference>
<dbReference type="GO" id="GO:0045490">
    <property type="term" value="P:pectin catabolic process"/>
    <property type="evidence" value="ECO:0007669"/>
    <property type="project" value="TreeGrafter"/>
</dbReference>
<dbReference type="EMBL" id="JBAMMX010000028">
    <property type="protein sequence ID" value="KAK6911662.1"/>
    <property type="molecule type" value="Genomic_DNA"/>
</dbReference>
<evidence type="ECO:0000256" key="14">
    <source>
        <dbReference type="SAM" id="Phobius"/>
    </source>
</evidence>
<keyword evidence="7" id="KW-0378">Hydrolase</keyword>
<feature type="domain" description="Pectinesterase catalytic" evidence="16">
    <location>
        <begin position="316"/>
        <end position="514"/>
    </location>
</feature>
<dbReference type="EC" id="3.1.1.11" evidence="4"/>
<comment type="catalytic activity">
    <reaction evidence="12">
        <text>[(1-&gt;4)-alpha-D-galacturonosyl methyl ester](n) + n H2O = [(1-&gt;4)-alpha-D-galacturonosyl](n) + n methanol + n H(+)</text>
        <dbReference type="Rhea" id="RHEA:22380"/>
        <dbReference type="Rhea" id="RHEA-COMP:14570"/>
        <dbReference type="Rhea" id="RHEA-COMP:14573"/>
        <dbReference type="ChEBI" id="CHEBI:15377"/>
        <dbReference type="ChEBI" id="CHEBI:15378"/>
        <dbReference type="ChEBI" id="CHEBI:17790"/>
        <dbReference type="ChEBI" id="CHEBI:140522"/>
        <dbReference type="ChEBI" id="CHEBI:140523"/>
        <dbReference type="EC" id="3.1.1.11"/>
    </reaction>
</comment>
<evidence type="ECO:0000256" key="6">
    <source>
        <dbReference type="ARBA" id="ARBA00022692"/>
    </source>
</evidence>
<comment type="pathway">
    <text evidence="2">Glycan metabolism; pectin degradation; 2-dehydro-3-deoxy-D-gluconate from pectin: step 1/5.</text>
</comment>
<keyword evidence="10 14" id="KW-0472">Membrane</keyword>
<comment type="subcellular location">
    <subcellularLocation>
        <location evidence="1">Membrane</location>
        <topology evidence="1">Multi-pass membrane protein</topology>
    </subcellularLocation>
</comment>
<dbReference type="Gene3D" id="2.160.20.10">
    <property type="entry name" value="Single-stranded right-handed beta-helix, Pectin lyase-like"/>
    <property type="match status" value="2"/>
</dbReference>
<keyword evidence="18" id="KW-1185">Reference proteome</keyword>
<keyword evidence="11" id="KW-0325">Glycoprotein</keyword>
<proteinExistence type="inferred from homology"/>
<dbReference type="GO" id="GO:0030599">
    <property type="term" value="F:pectinesterase activity"/>
    <property type="evidence" value="ECO:0007669"/>
    <property type="project" value="UniProtKB-EC"/>
</dbReference>
<evidence type="ECO:0000256" key="5">
    <source>
        <dbReference type="ARBA" id="ARBA00022448"/>
    </source>
</evidence>
<reference evidence="17 18" key="1">
    <citation type="submission" date="2023-12" db="EMBL/GenBank/DDBJ databases">
        <title>A high-quality genome assembly for Dillenia turbinata (Dilleniales).</title>
        <authorList>
            <person name="Chanderbali A."/>
        </authorList>
    </citation>
    <scope>NUCLEOTIDE SEQUENCE [LARGE SCALE GENOMIC DNA]</scope>
    <source>
        <strain evidence="17">LSX21</strain>
        <tissue evidence="17">Leaf</tissue>
    </source>
</reference>
<keyword evidence="15" id="KW-0732">Signal</keyword>
<dbReference type="AlphaFoldDB" id="A0AAN8UJK7"/>
<evidence type="ECO:0000256" key="10">
    <source>
        <dbReference type="ARBA" id="ARBA00023136"/>
    </source>
</evidence>
<evidence type="ECO:0000256" key="2">
    <source>
        <dbReference type="ARBA" id="ARBA00005184"/>
    </source>
</evidence>
<dbReference type="InterPro" id="IPR012334">
    <property type="entry name" value="Pectin_lyas_fold"/>
</dbReference>
<gene>
    <name evidence="17" type="ORF">RJ641_023755</name>
</gene>
<feature type="chain" id="PRO_5042815306" description="pectinesterase" evidence="15">
    <location>
        <begin position="27"/>
        <end position="893"/>
    </location>
</feature>
<dbReference type="GO" id="GO:0005381">
    <property type="term" value="F:iron ion transmembrane transporter activity"/>
    <property type="evidence" value="ECO:0007669"/>
    <property type="project" value="InterPro"/>
</dbReference>
<evidence type="ECO:0000256" key="13">
    <source>
        <dbReference type="ARBA" id="ARBA00057335"/>
    </source>
</evidence>
<evidence type="ECO:0000256" key="9">
    <source>
        <dbReference type="ARBA" id="ARBA00023085"/>
    </source>
</evidence>
<evidence type="ECO:0000256" key="3">
    <source>
        <dbReference type="ARBA" id="ARBA00008891"/>
    </source>
</evidence>
<evidence type="ECO:0000256" key="7">
    <source>
        <dbReference type="ARBA" id="ARBA00022801"/>
    </source>
</evidence>
<keyword evidence="6 14" id="KW-0812">Transmembrane</keyword>
<evidence type="ECO:0000259" key="16">
    <source>
        <dbReference type="Pfam" id="PF01095"/>
    </source>
</evidence>
<comment type="similarity">
    <text evidence="3">Belongs to the pectinesterase family.</text>
</comment>
<evidence type="ECO:0000256" key="8">
    <source>
        <dbReference type="ARBA" id="ARBA00022989"/>
    </source>
</evidence>
<accession>A0AAN8UJK7</accession>
<name>A0AAN8UJK7_9MAGN</name>
<feature type="transmembrane region" description="Helical" evidence="14">
    <location>
        <begin position="837"/>
        <end position="859"/>
    </location>
</feature>
<keyword evidence="8 14" id="KW-1133">Transmembrane helix</keyword>
<feature type="transmembrane region" description="Helical" evidence="14">
    <location>
        <begin position="767"/>
        <end position="790"/>
    </location>
</feature>
<dbReference type="PANTHER" id="PTHR31321:SF85">
    <property type="entry name" value="PECTINESTERASE CATALYTIC DOMAIN-CONTAINING PROTEIN"/>
    <property type="match status" value="1"/>
</dbReference>
<dbReference type="Pfam" id="PF01095">
    <property type="entry name" value="Pectinesterase"/>
    <property type="match status" value="2"/>
</dbReference>
<feature type="transmembrane region" description="Helical" evidence="14">
    <location>
        <begin position="802"/>
        <end position="825"/>
    </location>
</feature>
<evidence type="ECO:0000256" key="11">
    <source>
        <dbReference type="ARBA" id="ARBA00023180"/>
    </source>
</evidence>
<keyword evidence="5" id="KW-0813">Transport</keyword>
<evidence type="ECO:0000256" key="15">
    <source>
        <dbReference type="SAM" id="SignalP"/>
    </source>
</evidence>
<feature type="transmembrane region" description="Helical" evidence="14">
    <location>
        <begin position="734"/>
        <end position="755"/>
    </location>
</feature>
<dbReference type="GO" id="GO:0042545">
    <property type="term" value="P:cell wall modification"/>
    <property type="evidence" value="ECO:0007669"/>
    <property type="project" value="InterPro"/>
</dbReference>
<feature type="transmembrane region" description="Helical" evidence="14">
    <location>
        <begin position="664"/>
        <end position="683"/>
    </location>
</feature>
<feature type="signal peptide" evidence="15">
    <location>
        <begin position="1"/>
        <end position="26"/>
    </location>
</feature>
<evidence type="ECO:0000256" key="12">
    <source>
        <dbReference type="ARBA" id="ARBA00047928"/>
    </source>
</evidence>
<organism evidence="17 18">
    <name type="scientific">Dillenia turbinata</name>
    <dbReference type="NCBI Taxonomy" id="194707"/>
    <lineage>
        <taxon>Eukaryota</taxon>
        <taxon>Viridiplantae</taxon>
        <taxon>Streptophyta</taxon>
        <taxon>Embryophyta</taxon>
        <taxon>Tracheophyta</taxon>
        <taxon>Spermatophyta</taxon>
        <taxon>Magnoliopsida</taxon>
        <taxon>eudicotyledons</taxon>
        <taxon>Gunneridae</taxon>
        <taxon>Pentapetalae</taxon>
        <taxon>Dilleniales</taxon>
        <taxon>Dilleniaceae</taxon>
        <taxon>Dillenia</taxon>
    </lineage>
</organism>
<evidence type="ECO:0000313" key="17">
    <source>
        <dbReference type="EMBL" id="KAK6911662.1"/>
    </source>
</evidence>
<sequence length="893" mass="97243">MFKMNYCELFLFLLIVMHLSFGASKAAKIRYTIFVDKWGKGNFTKVQQAVDSIPSGNKQWVRIKLAPGIYNEKINIPRNKPYIFLEGNSRSNTVIQYGDFGSSIASSTIIISTGNFAARRITFKNTYMQPSIAKFGITWAPAATIDGDKVSFTDCGFIGLQDTLTDARGRHLFHGCYIEGAVDFIWGSGQSLFEKCNINIKKLPGRNGPGFITAQARNSRQDPSGFVFKFCTVQGSGQAYLGRAYREYSRVLFYKSSLSEAIVPQGWDSWSYGGREEHIAFWEIGNTGKGANTSKRAKWIRAPKDEDVRFLLNTKHEKVHIPIDKPYILLEGESYTNTIIQYGDYGSCIGSSTFKLYADNFAANQITFKNTFKASSLASLTWAPAALIQGDKASFVACAFIGLQDTLADLVGRHYFKACHVEGSVDFIWGFGQSVYEGCSIYVDGAPLGLIPGYITAQGRQNRSDSSGFVFKNCTVGGSGLTYLGRAYRPYSRVLFYQSTLLQNVVPKGWDPWIYGAQECLLTNADAQLNHVLMEEDVHEDFSDALSDCSVPNHSPQVRYSFDDIASSFSVVISSNDNSCAYQSPGLALSVLLRPWFITLVLDGAVGRLSGLALGVATEHDWVLAGTNRPIALARANDLLCEIAGAFVFGILLSKYDPVTCLKLAAALMISALPVVVVLTWFANKLSAGVLDRPKSPCSKMSNGTGPDAESISVVGMVKDAIGHGWVEYMQQPVLPASLAYVLLYFNIVLAPGGLMTLCVSVPDASFLQAGAAGLILQASVLTLAVAVYWSGSLSQQSPLPFFLCLVVLSRLGHMSYDVVIAAQILQTGIPASKANLVGATEVSVASLAEFIMLGIAIIANDVSHFGYLAMLSLLPAVGAAWMFCQWLMNPTE</sequence>
<evidence type="ECO:0000256" key="1">
    <source>
        <dbReference type="ARBA" id="ARBA00004141"/>
    </source>
</evidence>
<dbReference type="InterPro" id="IPR011050">
    <property type="entry name" value="Pectin_lyase_fold/virulence"/>
</dbReference>
<dbReference type="FunFam" id="2.160.20.10:FF:000013">
    <property type="entry name" value="Pectinesterase"/>
    <property type="match status" value="1"/>
</dbReference>
<protein>
    <recommendedName>
        <fullName evidence="4">pectinesterase</fullName>
        <ecNumber evidence="4">3.1.1.11</ecNumber>
    </recommendedName>
</protein>